<keyword evidence="3" id="KW-1185">Reference proteome</keyword>
<name>A0A4S8KJT2_DENBC</name>
<evidence type="ECO:0000256" key="1">
    <source>
        <dbReference type="SAM" id="MobiDB-lite"/>
    </source>
</evidence>
<dbReference type="Proteomes" id="UP000297245">
    <property type="component" value="Unassembled WGS sequence"/>
</dbReference>
<sequence>MSQPHGKLPIKKTQGSIQRVPVKDLDGNIVSFQEIPTEMVQSIPVQVPASSMPVVGPSNQVTVPSQQGLAQQSHGLHPSVPQSKVQLPPEAKITTNVAHNSNPYSWKSLDLSDPAPTTKFTPLAPQLKALCRNNRDSGVLFTSLELLEGEQWTNWPSGPFAMDFNHREFEASKSLQVHWATRSGSGSNGRGHGHGSHSSSTIDGGFETFKQCLGVMTCRRSTCRIITRPKTTPAGRERQTLCQCGSKLTHRTCDSKSYLISWGEVGDDITTRKYRYINGSKHNHSQLSHIHHLGPKEQVEFDELYNRMGSNAKPSRYLNDSIGNKGLVVVGAANISPLLCSRSALAYHIRKAIAKDQNGHGFLTRFRNWMKEHEGFVRIRINTANQEVAVFSFQTDWMVGNLVKPRPEDSSSSSQLLYGPIEGLITDAAHKYWADPAALLIVTSCFDSVTDMWAPALFTYADGGTAEHYLYHFLGLFIGIEEAANAKGLPLVDEMFLMVSLFYF</sequence>
<dbReference type="AlphaFoldDB" id="A0A4S8KJT2"/>
<dbReference type="EMBL" id="ML181648">
    <property type="protein sequence ID" value="THU75709.1"/>
    <property type="molecule type" value="Genomic_DNA"/>
</dbReference>
<proteinExistence type="predicted"/>
<accession>A0A4S8KJT2</accession>
<evidence type="ECO:0008006" key="4">
    <source>
        <dbReference type="Google" id="ProtNLM"/>
    </source>
</evidence>
<protein>
    <recommendedName>
        <fullName evidence="4">GCM domain-containing protein</fullName>
    </recommendedName>
</protein>
<gene>
    <name evidence="2" type="ORF">K435DRAFT_880309</name>
</gene>
<evidence type="ECO:0000313" key="2">
    <source>
        <dbReference type="EMBL" id="THU75709.1"/>
    </source>
</evidence>
<reference evidence="2 3" key="1">
    <citation type="journal article" date="2019" name="Nat. Ecol. Evol.">
        <title>Megaphylogeny resolves global patterns of mushroom evolution.</title>
        <authorList>
            <person name="Varga T."/>
            <person name="Krizsan K."/>
            <person name="Foldi C."/>
            <person name="Dima B."/>
            <person name="Sanchez-Garcia M."/>
            <person name="Sanchez-Ramirez S."/>
            <person name="Szollosi G.J."/>
            <person name="Szarkandi J.G."/>
            <person name="Papp V."/>
            <person name="Albert L."/>
            <person name="Andreopoulos W."/>
            <person name="Angelini C."/>
            <person name="Antonin V."/>
            <person name="Barry K.W."/>
            <person name="Bougher N.L."/>
            <person name="Buchanan P."/>
            <person name="Buyck B."/>
            <person name="Bense V."/>
            <person name="Catcheside P."/>
            <person name="Chovatia M."/>
            <person name="Cooper J."/>
            <person name="Damon W."/>
            <person name="Desjardin D."/>
            <person name="Finy P."/>
            <person name="Geml J."/>
            <person name="Haridas S."/>
            <person name="Hughes K."/>
            <person name="Justo A."/>
            <person name="Karasinski D."/>
            <person name="Kautmanova I."/>
            <person name="Kiss B."/>
            <person name="Kocsube S."/>
            <person name="Kotiranta H."/>
            <person name="LaButti K.M."/>
            <person name="Lechner B.E."/>
            <person name="Liimatainen K."/>
            <person name="Lipzen A."/>
            <person name="Lukacs Z."/>
            <person name="Mihaltcheva S."/>
            <person name="Morgado L.N."/>
            <person name="Niskanen T."/>
            <person name="Noordeloos M.E."/>
            <person name="Ohm R.A."/>
            <person name="Ortiz-Santana B."/>
            <person name="Ovrebo C."/>
            <person name="Racz N."/>
            <person name="Riley R."/>
            <person name="Savchenko A."/>
            <person name="Shiryaev A."/>
            <person name="Soop K."/>
            <person name="Spirin V."/>
            <person name="Szebenyi C."/>
            <person name="Tomsovsky M."/>
            <person name="Tulloss R.E."/>
            <person name="Uehling J."/>
            <person name="Grigoriev I.V."/>
            <person name="Vagvolgyi C."/>
            <person name="Papp T."/>
            <person name="Martin F.M."/>
            <person name="Miettinen O."/>
            <person name="Hibbett D.S."/>
            <person name="Nagy L.G."/>
        </authorList>
    </citation>
    <scope>NUCLEOTIDE SEQUENCE [LARGE SCALE GENOMIC DNA]</scope>
    <source>
        <strain evidence="2 3">CBS 962.96</strain>
    </source>
</reference>
<feature type="region of interest" description="Disordered" evidence="1">
    <location>
        <begin position="182"/>
        <end position="202"/>
    </location>
</feature>
<evidence type="ECO:0000313" key="3">
    <source>
        <dbReference type="Proteomes" id="UP000297245"/>
    </source>
</evidence>
<dbReference type="OrthoDB" id="3054746at2759"/>
<organism evidence="2 3">
    <name type="scientific">Dendrothele bispora (strain CBS 962.96)</name>
    <dbReference type="NCBI Taxonomy" id="1314807"/>
    <lineage>
        <taxon>Eukaryota</taxon>
        <taxon>Fungi</taxon>
        <taxon>Dikarya</taxon>
        <taxon>Basidiomycota</taxon>
        <taxon>Agaricomycotina</taxon>
        <taxon>Agaricomycetes</taxon>
        <taxon>Agaricomycetidae</taxon>
        <taxon>Agaricales</taxon>
        <taxon>Agaricales incertae sedis</taxon>
        <taxon>Dendrothele</taxon>
    </lineage>
</organism>